<reference evidence="4 5" key="2">
    <citation type="journal article" date="2019" name="Sci. Rep.">
        <title>Extended insight into the Mycobacterium chelonae-abscessus complex through whole genome sequencing of Mycobacterium salmoniphilum outbreak and Mycobacterium salmoniphilum-like strains.</title>
        <authorList>
            <person name="Behra P.R.K."/>
            <person name="Das S."/>
            <person name="Pettersson B.M.F."/>
            <person name="Shirreff L."/>
            <person name="DuCote T."/>
            <person name="Jacobsson K.G."/>
            <person name="Ennis D.G."/>
            <person name="Kirsebom L.A."/>
        </authorList>
    </citation>
    <scope>NUCLEOTIDE SEQUENCE [LARGE SCALE GENOMIC DNA]</scope>
    <source>
        <strain evidence="3 4">CCUG 63697</strain>
        <strain evidence="2 5">DSM 45524</strain>
    </source>
</reference>
<dbReference type="Proteomes" id="UP000295627">
    <property type="component" value="Unassembled WGS sequence"/>
</dbReference>
<keyword evidence="4" id="KW-1185">Reference proteome</keyword>
<dbReference type="OrthoDB" id="4743198at2"/>
<comment type="caution">
    <text evidence="2">The sequence shown here is derived from an EMBL/GenBank/DDBJ whole genome shotgun (WGS) entry which is preliminary data.</text>
</comment>
<organism evidence="2 5">
    <name type="scientific">Mycobacteroides franklinii</name>
    <dbReference type="NCBI Taxonomy" id="948102"/>
    <lineage>
        <taxon>Bacteria</taxon>
        <taxon>Bacillati</taxon>
        <taxon>Actinomycetota</taxon>
        <taxon>Actinomycetes</taxon>
        <taxon>Mycobacteriales</taxon>
        <taxon>Mycobacteriaceae</taxon>
        <taxon>Mycobacteroides</taxon>
    </lineage>
</organism>
<evidence type="ECO:0000313" key="3">
    <source>
        <dbReference type="EMBL" id="TDZ51234.1"/>
    </source>
</evidence>
<dbReference type="RefSeq" id="WP_109420726.1">
    <property type="nucleotide sequence ID" value="NZ_JYKC01000027.1"/>
</dbReference>
<feature type="region of interest" description="Disordered" evidence="1">
    <location>
        <begin position="24"/>
        <end position="51"/>
    </location>
</feature>
<evidence type="ECO:0000256" key="1">
    <source>
        <dbReference type="SAM" id="MobiDB-lite"/>
    </source>
</evidence>
<dbReference type="AlphaFoldDB" id="A0A4R5PCG4"/>
<reference evidence="2" key="1">
    <citation type="submission" date="2018-12" db="EMBL/GenBank/DDBJ databases">
        <authorList>
            <person name="Behra P.R.K."/>
            <person name="Das S."/>
            <person name="Pettersson B.M.F."/>
            <person name="Shirreff L."/>
            <person name="Ducote T."/>
            <person name="Jacobsson K.-G."/>
            <person name="Ennis D.G."/>
            <person name="Kirsebom L.A."/>
        </authorList>
    </citation>
    <scope>NUCLEOTIDE SEQUENCE</scope>
    <source>
        <strain evidence="2">DSM 45524</strain>
    </source>
</reference>
<dbReference type="EMBL" id="RXLR01000014">
    <property type="protein sequence ID" value="TDH22465.1"/>
    <property type="molecule type" value="Genomic_DNA"/>
</dbReference>
<gene>
    <name evidence="3" type="ORF">CCUG63697_02750</name>
    <name evidence="2" type="ORF">EJ571_11160</name>
</gene>
<dbReference type="GeneID" id="57170003"/>
<evidence type="ECO:0000313" key="2">
    <source>
        <dbReference type="EMBL" id="TDH22465.1"/>
    </source>
</evidence>
<accession>A0A4R5PCG4</accession>
<dbReference type="Proteomes" id="UP000295165">
    <property type="component" value="Unassembled WGS sequence"/>
</dbReference>
<evidence type="ECO:0000313" key="4">
    <source>
        <dbReference type="Proteomes" id="UP000295165"/>
    </source>
</evidence>
<proteinExistence type="predicted"/>
<dbReference type="EMBL" id="PECC01000027">
    <property type="protein sequence ID" value="TDZ51234.1"/>
    <property type="molecule type" value="Genomic_DNA"/>
</dbReference>
<name>A0A4R5PCG4_9MYCO</name>
<sequence>MGDTVSVADLRTAIKELSLRADLAEREGRPDDASELRDRVRGYQEELAKRP</sequence>
<evidence type="ECO:0000313" key="5">
    <source>
        <dbReference type="Proteomes" id="UP000295627"/>
    </source>
</evidence>
<protein>
    <submittedName>
        <fullName evidence="2">Uncharacterized protein</fullName>
    </submittedName>
</protein>